<dbReference type="AlphaFoldDB" id="A0A517VQB9"/>
<sequence length="190" mass="20758">MPTTTELTSGDERFMGADGSSKELKLGFLATIECADGALIGGLLVTNHFGRPLEFQCTTPVKPNRTQEVLYGPTLVPFLVGEVIGQTLVQKMNVKPNLILVEQDQAMELQKHISIPVAILSDVEQILDENASFIIEEVGKNKLRFDAGHQAGRVVIENTSKKIPGDADLGEPFERVREALNEAIRMGSSR</sequence>
<organism evidence="1 2">
    <name type="scientific">Gimesia aquarii</name>
    <dbReference type="NCBI Taxonomy" id="2527964"/>
    <lineage>
        <taxon>Bacteria</taxon>
        <taxon>Pseudomonadati</taxon>
        <taxon>Planctomycetota</taxon>
        <taxon>Planctomycetia</taxon>
        <taxon>Planctomycetales</taxon>
        <taxon>Planctomycetaceae</taxon>
        <taxon>Gimesia</taxon>
    </lineage>
</organism>
<name>A0A517VQB9_9PLAN</name>
<dbReference type="EMBL" id="CP037920">
    <property type="protein sequence ID" value="QDT95218.1"/>
    <property type="molecule type" value="Genomic_DNA"/>
</dbReference>
<accession>A0A517VQB9</accession>
<dbReference type="Proteomes" id="UP000318704">
    <property type="component" value="Chromosome"/>
</dbReference>
<evidence type="ECO:0000313" key="2">
    <source>
        <dbReference type="Proteomes" id="UP000318704"/>
    </source>
</evidence>
<proteinExistence type="predicted"/>
<reference evidence="1 2" key="1">
    <citation type="submission" date="2019-03" db="EMBL/GenBank/DDBJ databases">
        <title>Deep-cultivation of Planctomycetes and their phenomic and genomic characterization uncovers novel biology.</title>
        <authorList>
            <person name="Wiegand S."/>
            <person name="Jogler M."/>
            <person name="Boedeker C."/>
            <person name="Pinto D."/>
            <person name="Vollmers J."/>
            <person name="Rivas-Marin E."/>
            <person name="Kohn T."/>
            <person name="Peeters S.H."/>
            <person name="Heuer A."/>
            <person name="Rast P."/>
            <person name="Oberbeckmann S."/>
            <person name="Bunk B."/>
            <person name="Jeske O."/>
            <person name="Meyerdierks A."/>
            <person name="Storesund J.E."/>
            <person name="Kallscheuer N."/>
            <person name="Luecker S."/>
            <person name="Lage O.M."/>
            <person name="Pohl T."/>
            <person name="Merkel B.J."/>
            <person name="Hornburger P."/>
            <person name="Mueller R.-W."/>
            <person name="Bruemmer F."/>
            <person name="Labrenz M."/>
            <person name="Spormann A.M."/>
            <person name="Op den Camp H."/>
            <person name="Overmann J."/>
            <person name="Amann R."/>
            <person name="Jetten M.S.M."/>
            <person name="Mascher T."/>
            <person name="Medema M.H."/>
            <person name="Devos D.P."/>
            <person name="Kaster A.-K."/>
            <person name="Ovreas L."/>
            <person name="Rohde M."/>
            <person name="Galperin M.Y."/>
            <person name="Jogler C."/>
        </authorList>
    </citation>
    <scope>NUCLEOTIDE SEQUENCE [LARGE SCALE GENOMIC DNA]</scope>
    <source>
        <strain evidence="1 2">V144</strain>
    </source>
</reference>
<evidence type="ECO:0000313" key="1">
    <source>
        <dbReference type="EMBL" id="QDT95218.1"/>
    </source>
</evidence>
<protein>
    <submittedName>
        <fullName evidence="1">Uncharacterized protein</fullName>
    </submittedName>
</protein>
<dbReference type="KEGG" id="gaw:V144x_06580"/>
<gene>
    <name evidence="1" type="ORF">V144x_06580</name>
</gene>
<dbReference type="RefSeq" id="WP_144981272.1">
    <property type="nucleotide sequence ID" value="NZ_CP037920.1"/>
</dbReference>